<sequence length="1448" mass="166479">MLLADNHFTPIIGIDIHFTTMPPFNPFHPYIGIVIDPADYIPFIGATVHVNGIKRGVSDTSGIIIPLVHIPLFTPPWLMTPIIGHESMNFYASQNVYADGTRLSPKGYAVMTCNDIGMPLSLSLGKTKIGKKMLPFAPTLFAPTSFSIPIPTGLPVLVGGPYVPDWGGALAGLLSSIGFSTLMKYGKKAFNHLLQNAIGPNWLSKQLCKAGFEPVNLINGAVIYEGTDFEIQSPNPIKWERKWYSDSAFNGWLGHGVHCNYDRCITLFPEEEALGLRLEDGRIVAFPLLEEGDDFYLRQEKITLTRFENHFQAFDHTSFTTYIFDHYNGYNEYRLTQIIDRAGLTTRLYLKGNHLFMIEDCAGRKIKAYTDHTGLITQLTLLHEKGEDTLISYSYDQDQNMVSITDALQKSTQIKYDHHLMIEKTDRNGQTFYWEYDGNKTGAKCTHTWGDGGWQEGWIEYFPEKGYNLVTDANGAVTTYYYEPNQLVTQVTDPLGNSHFTEYTEYMEVYREIDPEGHMTGYTYDDFGNKTAVVYPDTSVAHYIYDKEQRLSIAIDPQGNQTTYTYKKKQKYLLNSIIEPDNGITQFDYNAQGLISEISKEGNRSVLEYDAQHNLICFIDQEKNKTQWHYNHRGEVLSVQSPGKNPQTFIYDVLGRITSIKGADNNVTTLLYNGYDEIIEANDQHHSIKFDYTPMGSLKMREENKTKVFFDYDKMEQLVSITNEHNEKYRFTRDKAGNITQEEGFDFLTRRYQRNANGWVIRTQRPHNNWTEYQYDALGRIIRAHHNDGTWESFAYNKLGQLLQAKNQDVSILLERDKMGWVIKETQTSDFKDDQGFTIISEYDRNGNRIKMTSSLGADLQNTYNKKGLLEKITAQTNTLKEAQKQAWEAQLKYNALGQEIERSITGGITISNQYDAAGRPIAQKVHRGHKDTYHRQYIWNANHRLQQTINALTGGQIQYVYDSFGNLASAQYEDGSYDYKLPDEVGNLYKTKEQKDRVYGKGGKLLKDLNWYYVYDGEGNLRLKSKRNVAHTQIQKRQEEKQKPTKFSFFIEEITEDKPKRGELAYYLQTDRIYTEKEKQEYTQLKEKQEQQEIAYQQWQQGDWEYNWYGNGMLKSVKKPDGTVIGMEYDALGRRIKKIIGNEKTNRYLWDGNVLLHEWTYSKGQEAETSVNELGEVYLSQKEAINNLVTWVYQENSFVPSAKIEGEAQFSIISDYIGRPVQCYSENGSLVWSTDYDIYGGLRDLKGEKSFIPFRQLGQYEDLELEGLYYNRFRYYDCSTGNYISQDPIGLAGNNPTFYAYVHDSNSWVDPFGLNMFNPIQWTAPSSGTGNTYTVYQQNIDWDKIDDKGRTNLQRASKGVAPLGNDGRSINLHHSKQNAQGPLFEVSDSMHKQFDRSNALHPYKVDGTGQHPHFPVDRDAFDTDRGAYWRNRAKAEKASRKAKIKCK</sequence>
<dbReference type="Pfam" id="PF14411">
    <property type="entry name" value="LHH"/>
    <property type="match status" value="1"/>
</dbReference>
<evidence type="ECO:0000313" key="7">
    <source>
        <dbReference type="Proteomes" id="UP000288951"/>
    </source>
</evidence>
<dbReference type="InterPro" id="IPR045351">
    <property type="entry name" value="DUF6531"/>
</dbReference>
<feature type="coiled-coil region" evidence="2">
    <location>
        <begin position="866"/>
        <end position="900"/>
    </location>
</feature>
<dbReference type="Proteomes" id="UP000288951">
    <property type="component" value="Unassembled WGS sequence"/>
</dbReference>
<dbReference type="NCBIfam" id="TIGR03696">
    <property type="entry name" value="Rhs_assc_core"/>
    <property type="match status" value="1"/>
</dbReference>
<evidence type="ECO:0000256" key="1">
    <source>
        <dbReference type="ARBA" id="ARBA00022737"/>
    </source>
</evidence>
<dbReference type="EMBL" id="RQSM01000003">
    <property type="protein sequence ID" value="RVU91034.1"/>
    <property type="molecule type" value="Genomic_DNA"/>
</dbReference>
<dbReference type="RefSeq" id="WP_127823421.1">
    <property type="nucleotide sequence ID" value="NZ_RQSM01000003.1"/>
</dbReference>
<feature type="domain" description="DUF6531" evidence="4">
    <location>
        <begin position="213"/>
        <end position="286"/>
    </location>
</feature>
<dbReference type="InterPro" id="IPR022385">
    <property type="entry name" value="Rhs_assc_core"/>
</dbReference>
<protein>
    <submittedName>
        <fullName evidence="6">Type IV secretion protein Rhs</fullName>
    </submittedName>
</protein>
<proteinExistence type="predicted"/>
<keyword evidence="1" id="KW-0677">Repeat</keyword>
<gene>
    <name evidence="6" type="ORF">EH230_09065</name>
</gene>
<evidence type="ECO:0000256" key="2">
    <source>
        <dbReference type="SAM" id="Coils"/>
    </source>
</evidence>
<keyword evidence="2" id="KW-0175">Coiled coil</keyword>
<dbReference type="PANTHER" id="PTHR32305:SF15">
    <property type="entry name" value="PROTEIN RHSA-RELATED"/>
    <property type="match status" value="1"/>
</dbReference>
<dbReference type="NCBIfam" id="TIGR01643">
    <property type="entry name" value="YD_repeat_2x"/>
    <property type="match status" value="3"/>
</dbReference>
<organism evidence="6 7">
    <name type="scientific">Flavobacterium columnare</name>
    <dbReference type="NCBI Taxonomy" id="996"/>
    <lineage>
        <taxon>Bacteria</taxon>
        <taxon>Pseudomonadati</taxon>
        <taxon>Bacteroidota</taxon>
        <taxon>Flavobacteriia</taxon>
        <taxon>Flavobacteriales</taxon>
        <taxon>Flavobacteriaceae</taxon>
        <taxon>Flavobacterium</taxon>
    </lineage>
</organism>
<evidence type="ECO:0000259" key="5">
    <source>
        <dbReference type="Pfam" id="PF25023"/>
    </source>
</evidence>
<name>A0A437UBL6_9FLAO</name>
<dbReference type="InterPro" id="IPR056823">
    <property type="entry name" value="TEN-like_YD-shell"/>
</dbReference>
<dbReference type="Pfam" id="PF25023">
    <property type="entry name" value="TEN_YD-shell"/>
    <property type="match status" value="1"/>
</dbReference>
<dbReference type="PANTHER" id="PTHR32305">
    <property type="match status" value="1"/>
</dbReference>
<accession>A0A437UBL6</accession>
<dbReference type="Gene3D" id="2.180.10.10">
    <property type="entry name" value="RHS repeat-associated core"/>
    <property type="match status" value="3"/>
</dbReference>
<evidence type="ECO:0000259" key="3">
    <source>
        <dbReference type="Pfam" id="PF14411"/>
    </source>
</evidence>
<reference evidence="6" key="1">
    <citation type="submission" date="2018-12" db="EMBL/GenBank/DDBJ databases">
        <title>Draft genome sequence of Flaovobacterium columnare ARS1 isolated from channel catfish in Alabama.</title>
        <authorList>
            <person name="Cai W."/>
            <person name="Arias C."/>
        </authorList>
    </citation>
    <scope>NUCLEOTIDE SEQUENCE [LARGE SCALE GENOMIC DNA]</scope>
    <source>
        <strain evidence="6">ARS1</strain>
    </source>
</reference>
<evidence type="ECO:0000259" key="4">
    <source>
        <dbReference type="Pfam" id="PF20148"/>
    </source>
</evidence>
<comment type="caution">
    <text evidence="6">The sequence shown here is derived from an EMBL/GenBank/DDBJ whole genome shotgun (WGS) entry which is preliminary data.</text>
</comment>
<dbReference type="InterPro" id="IPR026834">
    <property type="entry name" value="LHH"/>
</dbReference>
<dbReference type="OrthoDB" id="9765204at2"/>
<keyword evidence="7" id="KW-1185">Reference proteome</keyword>
<dbReference type="InterPro" id="IPR050708">
    <property type="entry name" value="T6SS_VgrG/RHS"/>
</dbReference>
<dbReference type="InterPro" id="IPR006530">
    <property type="entry name" value="YD"/>
</dbReference>
<evidence type="ECO:0000313" key="6">
    <source>
        <dbReference type="EMBL" id="RVU91034.1"/>
    </source>
</evidence>
<feature type="domain" description="Teneurin-like YD-shell" evidence="5">
    <location>
        <begin position="618"/>
        <end position="737"/>
    </location>
</feature>
<dbReference type="Pfam" id="PF20148">
    <property type="entry name" value="DUF6531"/>
    <property type="match status" value="1"/>
</dbReference>
<feature type="domain" description="LHH" evidence="3">
    <location>
        <begin position="1352"/>
        <end position="1435"/>
    </location>
</feature>